<dbReference type="Gene3D" id="1.10.420.10">
    <property type="entry name" value="Peroxidase, domain 2"/>
    <property type="match status" value="1"/>
</dbReference>
<feature type="binding site" evidence="16">
    <location>
        <position position="87"/>
    </location>
    <ligand>
        <name>Ca(2+)</name>
        <dbReference type="ChEBI" id="CHEBI:29108"/>
        <label>1</label>
    </ligand>
</feature>
<evidence type="ECO:0000256" key="18">
    <source>
        <dbReference type="PIRSR" id="PIRSR600823-5"/>
    </source>
</evidence>
<feature type="binding site" evidence="16">
    <location>
        <position position="78"/>
    </location>
    <ligand>
        <name>Ca(2+)</name>
        <dbReference type="ChEBI" id="CHEBI:29108"/>
        <label>1</label>
    </ligand>
</feature>
<gene>
    <name evidence="21" type="ORF">MANES_02G184500v8</name>
</gene>
<feature type="binding site" evidence="16">
    <location>
        <position position="203"/>
    </location>
    <ligand>
        <name>Ca(2+)</name>
        <dbReference type="ChEBI" id="CHEBI:29108"/>
        <label>2</label>
    </ligand>
</feature>
<feature type="signal peptide" evidence="19">
    <location>
        <begin position="1"/>
        <end position="19"/>
    </location>
</feature>
<dbReference type="InterPro" id="IPR019794">
    <property type="entry name" value="Peroxidases_AS"/>
</dbReference>
<feature type="binding site" evidence="16">
    <location>
        <position position="248"/>
    </location>
    <ligand>
        <name>Ca(2+)</name>
        <dbReference type="ChEBI" id="CHEBI:29108"/>
        <label>2</label>
    </ligand>
</feature>
<feature type="disulfide bond" evidence="18">
    <location>
        <begin position="46"/>
        <end position="123"/>
    </location>
</feature>
<comment type="caution">
    <text evidence="21">The sequence shown here is derived from an EMBL/GenBank/DDBJ whole genome shotgun (WGS) entry which is preliminary data.</text>
</comment>
<evidence type="ECO:0000256" key="9">
    <source>
        <dbReference type="ARBA" id="ARBA00022729"/>
    </source>
</evidence>
<dbReference type="GO" id="GO:0005576">
    <property type="term" value="C:extracellular region"/>
    <property type="evidence" value="ECO:0007669"/>
    <property type="project" value="UniProtKB-SubCell"/>
</dbReference>
<evidence type="ECO:0000256" key="8">
    <source>
        <dbReference type="ARBA" id="ARBA00022723"/>
    </source>
</evidence>
<dbReference type="SUPFAM" id="SSF48113">
    <property type="entry name" value="Heme-dependent peroxidases"/>
    <property type="match status" value="1"/>
</dbReference>
<dbReference type="FunFam" id="1.10.520.10:FF:000009">
    <property type="entry name" value="Peroxidase"/>
    <property type="match status" value="1"/>
</dbReference>
<dbReference type="PANTHER" id="PTHR31517">
    <property type="match status" value="1"/>
</dbReference>
<feature type="site" description="Transition state stabilizer" evidence="17">
    <location>
        <position position="73"/>
    </location>
</feature>
<evidence type="ECO:0000256" key="3">
    <source>
        <dbReference type="ARBA" id="ARBA00004613"/>
    </source>
</evidence>
<evidence type="ECO:0000256" key="7">
    <source>
        <dbReference type="ARBA" id="ARBA00022617"/>
    </source>
</evidence>
<dbReference type="STRING" id="3983.A0A2C9WHR5"/>
<keyword evidence="10 16" id="KW-0106">Calcium</keyword>
<dbReference type="Proteomes" id="UP000091857">
    <property type="component" value="Chromosome 2"/>
</dbReference>
<dbReference type="PROSITE" id="PS00436">
    <property type="entry name" value="PEROXIDASE_2"/>
    <property type="match status" value="1"/>
</dbReference>
<dbReference type="InterPro" id="IPR000823">
    <property type="entry name" value="Peroxidase_pln"/>
</dbReference>
<evidence type="ECO:0000256" key="15">
    <source>
        <dbReference type="PIRSR" id="PIRSR600823-1"/>
    </source>
</evidence>
<evidence type="ECO:0000256" key="5">
    <source>
        <dbReference type="ARBA" id="ARBA00012313"/>
    </source>
</evidence>
<keyword evidence="22" id="KW-1185">Reference proteome</keyword>
<evidence type="ECO:0000256" key="12">
    <source>
        <dbReference type="ARBA" id="ARBA00023004"/>
    </source>
</evidence>
<dbReference type="Pfam" id="PF00141">
    <property type="entry name" value="peroxidase"/>
    <property type="match status" value="1"/>
</dbReference>
<keyword evidence="9 19" id="KW-0732">Signal</keyword>
<protein>
    <recommendedName>
        <fullName evidence="5 19">Peroxidase</fullName>
        <ecNumber evidence="5 19">1.11.1.7</ecNumber>
    </recommendedName>
</protein>
<name>A0A2C9WHR5_MANES</name>
<evidence type="ECO:0000256" key="14">
    <source>
        <dbReference type="ARBA" id="ARBA00023180"/>
    </source>
</evidence>
<evidence type="ECO:0000256" key="6">
    <source>
        <dbReference type="ARBA" id="ARBA00022559"/>
    </source>
</evidence>
<dbReference type="Gene3D" id="1.10.520.10">
    <property type="match status" value="1"/>
</dbReference>
<dbReference type="OrthoDB" id="2113341at2759"/>
<organism evidence="21 22">
    <name type="scientific">Manihot esculenta</name>
    <name type="common">Cassava</name>
    <name type="synonym">Jatropha manihot</name>
    <dbReference type="NCBI Taxonomy" id="3983"/>
    <lineage>
        <taxon>Eukaryota</taxon>
        <taxon>Viridiplantae</taxon>
        <taxon>Streptophyta</taxon>
        <taxon>Embryophyta</taxon>
        <taxon>Tracheophyta</taxon>
        <taxon>Spermatophyta</taxon>
        <taxon>Magnoliopsida</taxon>
        <taxon>eudicotyledons</taxon>
        <taxon>Gunneridae</taxon>
        <taxon>Pentapetalae</taxon>
        <taxon>rosids</taxon>
        <taxon>fabids</taxon>
        <taxon>Malpighiales</taxon>
        <taxon>Euphorbiaceae</taxon>
        <taxon>Crotonoideae</taxon>
        <taxon>Manihoteae</taxon>
        <taxon>Manihot</taxon>
    </lineage>
</organism>
<dbReference type="InterPro" id="IPR002016">
    <property type="entry name" value="Haem_peroxidase"/>
</dbReference>
<comment type="catalytic activity">
    <reaction evidence="1 19">
        <text>2 a phenolic donor + H2O2 = 2 a phenolic radical donor + 2 H2O</text>
        <dbReference type="Rhea" id="RHEA:56136"/>
        <dbReference type="ChEBI" id="CHEBI:15377"/>
        <dbReference type="ChEBI" id="CHEBI:16240"/>
        <dbReference type="ChEBI" id="CHEBI:139520"/>
        <dbReference type="ChEBI" id="CHEBI:139521"/>
        <dbReference type="EC" id="1.11.1.7"/>
    </reaction>
</comment>
<feature type="binding site" evidence="16">
    <location>
        <position position="256"/>
    </location>
    <ligand>
        <name>Ca(2+)</name>
        <dbReference type="ChEBI" id="CHEBI:29108"/>
        <label>2</label>
    </ligand>
</feature>
<dbReference type="FunFam" id="1.10.420.10:FF:000006">
    <property type="entry name" value="Peroxidase"/>
    <property type="match status" value="1"/>
</dbReference>
<keyword evidence="19" id="KW-0964">Secreted</keyword>
<sequence length="349" mass="38434">MATATYFACLLLISSTLMGFSFSVIQAQSRPPIVNGLSWTFYQTTCPQLEAIIRSELQQVFATNIGQAAGLLRLQFHDCFVQGCDGSILLERGSERTEIPNRTLRPEAFQILENLRQIVHAQCGLVVSCSDILTIAARDSVVLSGGPDYEVPLGRRDGVTFAPVNQTLIDLIPATANVSTIISQFSRKNLNVTDVVALSGAHTIGISSCSSFTNRLYPTIDPTMDPAFAASLMQICPSLDSTNVAVLDVRSPNTFDNQYYANLFSRQGLLNSDQNIRRDARTLGYVTRFFTNQTFFFRMFVDSMVKMGQVDVLTGTQGEIRANCFRRNSDNLDLLSVAKENLGSSSTMR</sequence>
<evidence type="ECO:0000256" key="10">
    <source>
        <dbReference type="ARBA" id="ARBA00022837"/>
    </source>
</evidence>
<dbReference type="OMA" id="ANCFRRN"/>
<feature type="binding site" evidence="16">
    <location>
        <position position="95"/>
    </location>
    <ligand>
        <name>Ca(2+)</name>
        <dbReference type="ChEBI" id="CHEBI:29108"/>
        <label>1</label>
    </ligand>
</feature>
<dbReference type="GO" id="GO:0004601">
    <property type="term" value="F:peroxidase activity"/>
    <property type="evidence" value="ECO:0000318"/>
    <property type="project" value="GO_Central"/>
</dbReference>
<dbReference type="GO" id="GO:0006979">
    <property type="term" value="P:response to oxidative stress"/>
    <property type="evidence" value="ECO:0007669"/>
    <property type="project" value="UniProtKB-UniRule"/>
</dbReference>
<dbReference type="InterPro" id="IPR033905">
    <property type="entry name" value="Secretory_peroxidase"/>
</dbReference>
<keyword evidence="13 18" id="KW-1015">Disulfide bond</keyword>
<feature type="disulfide bond" evidence="18">
    <location>
        <begin position="79"/>
        <end position="84"/>
    </location>
</feature>
<dbReference type="EMBL" id="CM004388">
    <property type="protein sequence ID" value="OAY58523.1"/>
    <property type="molecule type" value="Genomic_DNA"/>
</dbReference>
<evidence type="ECO:0000313" key="22">
    <source>
        <dbReference type="Proteomes" id="UP000091857"/>
    </source>
</evidence>
<evidence type="ECO:0000256" key="17">
    <source>
        <dbReference type="PIRSR" id="PIRSR600823-4"/>
    </source>
</evidence>
<feature type="chain" id="PRO_5011824098" description="Peroxidase" evidence="19">
    <location>
        <begin position="20"/>
        <end position="349"/>
    </location>
</feature>
<evidence type="ECO:0000256" key="16">
    <source>
        <dbReference type="PIRSR" id="PIRSR600823-3"/>
    </source>
</evidence>
<dbReference type="GO" id="GO:0006950">
    <property type="term" value="P:response to stress"/>
    <property type="evidence" value="ECO:0000318"/>
    <property type="project" value="GO_Central"/>
</dbReference>
<comment type="cofactor">
    <cofactor evidence="16 19">
        <name>Ca(2+)</name>
        <dbReference type="ChEBI" id="CHEBI:29108"/>
    </cofactor>
    <text evidence="16 19">Binds 2 calcium ions per subunit.</text>
</comment>
<feature type="binding site" description="axial binding residue" evidence="16">
    <location>
        <position position="202"/>
    </location>
    <ligand>
        <name>heme b</name>
        <dbReference type="ChEBI" id="CHEBI:60344"/>
    </ligand>
    <ligandPart>
        <name>Fe</name>
        <dbReference type="ChEBI" id="CHEBI:18248"/>
    </ligandPart>
</feature>
<dbReference type="GO" id="GO:0020037">
    <property type="term" value="F:heme binding"/>
    <property type="evidence" value="ECO:0007669"/>
    <property type="project" value="UniProtKB-UniRule"/>
</dbReference>
<evidence type="ECO:0000256" key="13">
    <source>
        <dbReference type="ARBA" id="ARBA00023157"/>
    </source>
</evidence>
<dbReference type="GO" id="GO:0009505">
    <property type="term" value="C:plant-type cell wall"/>
    <property type="evidence" value="ECO:0000318"/>
    <property type="project" value="GO_Central"/>
</dbReference>
<keyword evidence="8 16" id="KW-0479">Metal-binding</keyword>
<dbReference type="InterPro" id="IPR010255">
    <property type="entry name" value="Haem_peroxidase_sf"/>
</dbReference>
<comment type="function">
    <text evidence="2">Removal of H(2)O(2), oxidation of toxic reductants, biosynthesis and degradation of lignin, suberization, auxin catabolism, response to environmental stresses such as wounding, pathogen attack and oxidative stress. These functions might be dependent on each isozyme/isoform in each plant tissue.</text>
</comment>
<dbReference type="EC" id="1.11.1.7" evidence="5 19"/>
<comment type="similarity">
    <text evidence="4">Belongs to the peroxidase family. Ascorbate peroxidase subfamily.</text>
</comment>
<feature type="domain" description="Plant heme peroxidase family profile" evidence="20">
    <location>
        <begin position="36"/>
        <end position="328"/>
    </location>
</feature>
<evidence type="ECO:0000256" key="1">
    <source>
        <dbReference type="ARBA" id="ARBA00000189"/>
    </source>
</evidence>
<comment type="subcellular location">
    <subcellularLocation>
        <location evidence="3 19">Secreted</location>
    </subcellularLocation>
</comment>
<feature type="disulfide bond" evidence="18">
    <location>
        <begin position="129"/>
        <end position="324"/>
    </location>
</feature>
<evidence type="ECO:0000256" key="11">
    <source>
        <dbReference type="ARBA" id="ARBA00023002"/>
    </source>
</evidence>
<feature type="binding site" evidence="16">
    <location>
        <position position="81"/>
    </location>
    <ligand>
        <name>Ca(2+)</name>
        <dbReference type="ChEBI" id="CHEBI:29108"/>
        <label>1</label>
    </ligand>
</feature>
<keyword evidence="19" id="KW-0376">Hydrogen peroxide</keyword>
<dbReference type="PROSITE" id="PS50873">
    <property type="entry name" value="PEROXIDASE_4"/>
    <property type="match status" value="1"/>
</dbReference>
<evidence type="ECO:0000256" key="19">
    <source>
        <dbReference type="RuleBase" id="RU362060"/>
    </source>
</evidence>
<dbReference type="GO" id="GO:0042744">
    <property type="term" value="P:hydrogen peroxide catabolic process"/>
    <property type="evidence" value="ECO:0007669"/>
    <property type="project" value="UniProtKB-KW"/>
</dbReference>
<keyword evidence="11 19" id="KW-0560">Oxidoreductase</keyword>
<dbReference type="GO" id="GO:0046872">
    <property type="term" value="F:metal ion binding"/>
    <property type="evidence" value="ECO:0007669"/>
    <property type="project" value="UniProtKB-UniRule"/>
</dbReference>
<dbReference type="CDD" id="cd00693">
    <property type="entry name" value="secretory_peroxidase"/>
    <property type="match status" value="1"/>
</dbReference>
<reference evidence="22" key="1">
    <citation type="journal article" date="2016" name="Nat. Biotechnol.">
        <title>Sequencing wild and cultivated cassava and related species reveals extensive interspecific hybridization and genetic diversity.</title>
        <authorList>
            <person name="Bredeson J.V."/>
            <person name="Lyons J.B."/>
            <person name="Prochnik S.E."/>
            <person name="Wu G.A."/>
            <person name="Ha C.M."/>
            <person name="Edsinger-Gonzales E."/>
            <person name="Grimwood J."/>
            <person name="Schmutz J."/>
            <person name="Rabbi I.Y."/>
            <person name="Egesi C."/>
            <person name="Nauluvula P."/>
            <person name="Lebot V."/>
            <person name="Ndunguru J."/>
            <person name="Mkamilo G."/>
            <person name="Bart R.S."/>
            <person name="Setter T.L."/>
            <person name="Gleadow R.M."/>
            <person name="Kulakow P."/>
            <person name="Ferguson M.E."/>
            <person name="Rounsley S."/>
            <person name="Rokhsar D.S."/>
        </authorList>
    </citation>
    <scope>NUCLEOTIDE SEQUENCE [LARGE SCALE GENOMIC DNA]</scope>
    <source>
        <strain evidence="22">cv. AM560-2</strain>
    </source>
</reference>
<accession>A0A2C9WHR5</accession>
<dbReference type="GO" id="GO:0140825">
    <property type="term" value="F:lactoperoxidase activity"/>
    <property type="evidence" value="ECO:0007669"/>
    <property type="project" value="UniProtKB-EC"/>
</dbReference>
<evidence type="ECO:0000256" key="2">
    <source>
        <dbReference type="ARBA" id="ARBA00002322"/>
    </source>
</evidence>
<evidence type="ECO:0000259" key="20">
    <source>
        <dbReference type="PROSITE" id="PS50873"/>
    </source>
</evidence>
<keyword evidence="12 16" id="KW-0408">Iron</keyword>
<dbReference type="Gramene" id="Manes.02G184500.1.v8.1">
    <property type="protein sequence ID" value="Manes.02G184500.1.v8.1.CDS"/>
    <property type="gene ID" value="Manes.02G184500.v8.1"/>
</dbReference>
<feature type="binding site" evidence="16">
    <location>
        <position position="85"/>
    </location>
    <ligand>
        <name>Ca(2+)</name>
        <dbReference type="ChEBI" id="CHEBI:29108"/>
        <label>1</label>
    </ligand>
</feature>
<dbReference type="PANTHER" id="PTHR31517:SF84">
    <property type="entry name" value="PEROXIDASE"/>
    <property type="match status" value="1"/>
</dbReference>
<dbReference type="AlphaFoldDB" id="A0A2C9WHR5"/>
<comment type="similarity">
    <text evidence="19">Belongs to the peroxidase family. Classical plant (class III) peroxidase subfamily.</text>
</comment>
<keyword evidence="14" id="KW-0325">Glycoprotein</keyword>
<proteinExistence type="inferred from homology"/>
<feature type="binding site" evidence="16">
    <location>
        <position position="83"/>
    </location>
    <ligand>
        <name>Ca(2+)</name>
        <dbReference type="ChEBI" id="CHEBI:29108"/>
        <label>1</label>
    </ligand>
</feature>
<dbReference type="PRINTS" id="PR00458">
    <property type="entry name" value="PEROXIDASE"/>
</dbReference>
<dbReference type="InterPro" id="IPR019793">
    <property type="entry name" value="Peroxidases_heam-ligand_BS"/>
</dbReference>
<comment type="cofactor">
    <cofactor evidence="16 19">
        <name>heme b</name>
        <dbReference type="ChEBI" id="CHEBI:60344"/>
    </cofactor>
    <text evidence="16 19">Binds 1 heme b (iron(II)-protoporphyrin IX) group per subunit.</text>
</comment>
<dbReference type="PRINTS" id="PR00461">
    <property type="entry name" value="PLPEROXIDASE"/>
</dbReference>
<keyword evidence="6 19" id="KW-0575">Peroxidase</keyword>
<keyword evidence="7 19" id="KW-0349">Heme</keyword>
<evidence type="ECO:0000313" key="21">
    <source>
        <dbReference type="EMBL" id="OAY58523.1"/>
    </source>
</evidence>
<evidence type="ECO:0000256" key="4">
    <source>
        <dbReference type="ARBA" id="ARBA00006873"/>
    </source>
</evidence>
<feature type="disulfide bond" evidence="18">
    <location>
        <begin position="209"/>
        <end position="236"/>
    </location>
</feature>
<dbReference type="PROSITE" id="PS00435">
    <property type="entry name" value="PEROXIDASE_1"/>
    <property type="match status" value="1"/>
</dbReference>
<feature type="active site" description="Proton acceptor" evidence="15">
    <location>
        <position position="77"/>
    </location>
</feature>